<name>A0A023EFB3_AEDAL</name>
<evidence type="ECO:0000313" key="5">
    <source>
        <dbReference type="EMBL" id="JAC07992.1"/>
    </source>
</evidence>
<accession>A0A023EFB3</accession>
<keyword evidence="1" id="KW-0175">Coiled coil</keyword>
<organism evidence="5">
    <name type="scientific">Aedes albopictus</name>
    <name type="common">Asian tiger mosquito</name>
    <name type="synonym">Stegomyia albopicta</name>
    <dbReference type="NCBI Taxonomy" id="7160"/>
    <lineage>
        <taxon>Eukaryota</taxon>
        <taxon>Metazoa</taxon>
        <taxon>Ecdysozoa</taxon>
        <taxon>Arthropoda</taxon>
        <taxon>Hexapoda</taxon>
        <taxon>Insecta</taxon>
        <taxon>Pterygota</taxon>
        <taxon>Neoptera</taxon>
        <taxon>Endopterygota</taxon>
        <taxon>Diptera</taxon>
        <taxon>Nematocera</taxon>
        <taxon>Culicoidea</taxon>
        <taxon>Culicidae</taxon>
        <taxon>Culicinae</taxon>
        <taxon>Aedini</taxon>
        <taxon>Aedes</taxon>
        <taxon>Stegomyia</taxon>
    </lineage>
</organism>
<proteinExistence type="evidence at transcript level"/>
<dbReference type="EMBL" id="GAPW01005606">
    <property type="protein sequence ID" value="JAC07992.1"/>
    <property type="molecule type" value="mRNA"/>
</dbReference>
<dbReference type="VEuPathDB" id="VectorBase:AALF016210"/>
<dbReference type="Pfam" id="PF25473">
    <property type="entry name" value="MXRA7_helical"/>
    <property type="match status" value="1"/>
</dbReference>
<keyword evidence="3" id="KW-0472">Membrane</keyword>
<dbReference type="PANTHER" id="PTHR21845">
    <property type="entry name" value="TRANSMEMBRANE ANCHOR PROTEIN 1"/>
    <property type="match status" value="1"/>
</dbReference>
<evidence type="ECO:0000256" key="1">
    <source>
        <dbReference type="SAM" id="Coils"/>
    </source>
</evidence>
<feature type="domain" description="Matrix-remodeling-associated protein 7 helical" evidence="4">
    <location>
        <begin position="85"/>
        <end position="146"/>
    </location>
</feature>
<evidence type="ECO:0000256" key="2">
    <source>
        <dbReference type="SAM" id="MobiDB-lite"/>
    </source>
</evidence>
<keyword evidence="3" id="KW-1133">Transmembrane helix</keyword>
<feature type="region of interest" description="Disordered" evidence="2">
    <location>
        <begin position="43"/>
        <end position="78"/>
    </location>
</feature>
<dbReference type="AlphaFoldDB" id="A0A023EFB3"/>
<reference evidence="5" key="1">
    <citation type="journal article" date="2014" name="PLoS Negl. Trop. Dis.">
        <title>Identification and characterization of seminal fluid proteins in the Asian tiger mosquito, Aedes albopictus.</title>
        <authorList>
            <person name="Boes K.E."/>
            <person name="Ribeiro J.M."/>
            <person name="Wong A."/>
            <person name="Harrington L.C."/>
            <person name="Wolfner M.F."/>
            <person name="Sirot L.K."/>
        </authorList>
    </citation>
    <scope>NUCLEOTIDE SEQUENCE</scope>
    <source>
        <tissue evidence="5">Reproductive organs</tissue>
    </source>
</reference>
<sequence length="147" mass="16794">MKYLENLMIYFGNLSAFYIFSVATSIAVVLLTIYLGIVTRLTNGSPDQADRKSFHKSQNQSSTGGDGTDDSDSENENLRIESLRQLKSAKLKSIERRLTDEQRQAEKEMEKAQLSAIFELLKQQSEKFDLCADLNEDDLKEQLTLYR</sequence>
<feature type="coiled-coil region" evidence="1">
    <location>
        <begin position="84"/>
        <end position="115"/>
    </location>
</feature>
<keyword evidence="3" id="KW-0812">Transmembrane</keyword>
<dbReference type="InterPro" id="IPR057534">
    <property type="entry name" value="MXRA7_helical"/>
</dbReference>
<feature type="transmembrane region" description="Helical" evidence="3">
    <location>
        <begin position="16"/>
        <end position="37"/>
    </location>
</feature>
<protein>
    <recommendedName>
        <fullName evidence="4">Matrix-remodeling-associated protein 7 helical domain-containing protein</fullName>
    </recommendedName>
</protein>
<dbReference type="PANTHER" id="PTHR21845:SF2">
    <property type="entry name" value="MATRIX-REMODELING-ASSOCIATED PROTEIN 7"/>
    <property type="match status" value="1"/>
</dbReference>
<dbReference type="VEuPathDB" id="VectorBase:AALC636_011327"/>
<evidence type="ECO:0000256" key="3">
    <source>
        <dbReference type="SAM" id="Phobius"/>
    </source>
</evidence>
<evidence type="ECO:0000259" key="4">
    <source>
        <dbReference type="Pfam" id="PF25473"/>
    </source>
</evidence>
<dbReference type="InterPro" id="IPR026622">
    <property type="entry name" value="Mxra7"/>
</dbReference>
<dbReference type="VEuPathDB" id="VectorBase:AALFPA_068217"/>